<dbReference type="Proteomes" id="UP000273786">
    <property type="component" value="Unassembled WGS sequence"/>
</dbReference>
<comment type="caution">
    <text evidence="1">The sequence shown here is derived from an EMBL/GenBank/DDBJ whole genome shotgun (WGS) entry which is preliminary data.</text>
</comment>
<evidence type="ECO:0000313" key="1">
    <source>
        <dbReference type="EMBL" id="RRH89559.1"/>
    </source>
</evidence>
<dbReference type="AlphaFoldDB" id="A0A3P3ET16"/>
<organism evidence="1 2">
    <name type="scientific">Mesorhizobium tamadayense</name>
    <dbReference type="NCBI Taxonomy" id="425306"/>
    <lineage>
        <taxon>Bacteria</taxon>
        <taxon>Pseudomonadati</taxon>
        <taxon>Pseudomonadota</taxon>
        <taxon>Alphaproteobacteria</taxon>
        <taxon>Hyphomicrobiales</taxon>
        <taxon>Phyllobacteriaceae</taxon>
        <taxon>Mesorhizobium</taxon>
    </lineage>
</organism>
<reference evidence="1 2" key="1">
    <citation type="submission" date="2018-11" db="EMBL/GenBank/DDBJ databases">
        <title>the genome of Mesorhizobium tamadayense DSM 28320.</title>
        <authorList>
            <person name="Gao J."/>
        </authorList>
    </citation>
    <scope>NUCLEOTIDE SEQUENCE [LARGE SCALE GENOMIC DNA]</scope>
    <source>
        <strain evidence="1 2">DSM 28320</strain>
    </source>
</reference>
<dbReference type="RefSeq" id="WP_125006684.1">
    <property type="nucleotide sequence ID" value="NZ_RQXT01000075.1"/>
</dbReference>
<keyword evidence="2" id="KW-1185">Reference proteome</keyword>
<proteinExistence type="predicted"/>
<gene>
    <name evidence="1" type="ORF">EH240_33800</name>
</gene>
<sequence>MDIGGRETAQRSRLFKASASAFPVFESERQRAERVKAEKGFRVRHLMRETGITEAQALDLIDLIGNDTNSLLREARLLNK</sequence>
<dbReference type="OrthoDB" id="8101170at2"/>
<dbReference type="EMBL" id="RQXT01000075">
    <property type="protein sequence ID" value="RRH89559.1"/>
    <property type="molecule type" value="Genomic_DNA"/>
</dbReference>
<evidence type="ECO:0008006" key="3">
    <source>
        <dbReference type="Google" id="ProtNLM"/>
    </source>
</evidence>
<evidence type="ECO:0000313" key="2">
    <source>
        <dbReference type="Proteomes" id="UP000273786"/>
    </source>
</evidence>
<name>A0A3P3ET16_9HYPH</name>
<accession>A0A3P3ET16</accession>
<protein>
    <recommendedName>
        <fullName evidence="3">DUF3606 domain-containing protein</fullName>
    </recommendedName>
</protein>